<evidence type="ECO:0000256" key="1">
    <source>
        <dbReference type="SAM" id="Coils"/>
    </source>
</evidence>
<evidence type="ECO:0000313" key="4">
    <source>
        <dbReference type="Proteomes" id="UP000693946"/>
    </source>
</evidence>
<dbReference type="AlphaFoldDB" id="A0AAV6SJ15"/>
<feature type="compositionally biased region" description="Basic and acidic residues" evidence="2">
    <location>
        <begin position="38"/>
        <end position="54"/>
    </location>
</feature>
<feature type="compositionally biased region" description="Polar residues" evidence="2">
    <location>
        <begin position="275"/>
        <end position="299"/>
    </location>
</feature>
<feature type="coiled-coil region" evidence="1">
    <location>
        <begin position="860"/>
        <end position="933"/>
    </location>
</feature>
<comment type="caution">
    <text evidence="3">The sequence shown here is derived from an EMBL/GenBank/DDBJ whole genome shotgun (WGS) entry which is preliminary data.</text>
</comment>
<keyword evidence="4" id="KW-1185">Reference proteome</keyword>
<protein>
    <submittedName>
        <fullName evidence="3">Uncharacterized protein</fullName>
    </submittedName>
</protein>
<dbReference type="EMBL" id="JAGKHQ010000005">
    <property type="protein sequence ID" value="KAG7516256.1"/>
    <property type="molecule type" value="Genomic_DNA"/>
</dbReference>
<feature type="compositionally biased region" description="Basic and acidic residues" evidence="2">
    <location>
        <begin position="818"/>
        <end position="838"/>
    </location>
</feature>
<organism evidence="3 4">
    <name type="scientific">Solea senegalensis</name>
    <name type="common">Senegalese sole</name>
    <dbReference type="NCBI Taxonomy" id="28829"/>
    <lineage>
        <taxon>Eukaryota</taxon>
        <taxon>Metazoa</taxon>
        <taxon>Chordata</taxon>
        <taxon>Craniata</taxon>
        <taxon>Vertebrata</taxon>
        <taxon>Euteleostomi</taxon>
        <taxon>Actinopterygii</taxon>
        <taxon>Neopterygii</taxon>
        <taxon>Teleostei</taxon>
        <taxon>Neoteleostei</taxon>
        <taxon>Acanthomorphata</taxon>
        <taxon>Carangaria</taxon>
        <taxon>Pleuronectiformes</taxon>
        <taxon>Pleuronectoidei</taxon>
        <taxon>Soleidae</taxon>
        <taxon>Solea</taxon>
    </lineage>
</organism>
<name>A0AAV6SJ15_SOLSE</name>
<feature type="compositionally biased region" description="Basic and acidic residues" evidence="2">
    <location>
        <begin position="670"/>
        <end position="684"/>
    </location>
</feature>
<feature type="compositionally biased region" description="Basic residues" evidence="2">
    <location>
        <begin position="159"/>
        <end position="171"/>
    </location>
</feature>
<feature type="compositionally biased region" description="Basic and acidic residues" evidence="2">
    <location>
        <begin position="602"/>
        <end position="624"/>
    </location>
</feature>
<feature type="region of interest" description="Disordered" evidence="2">
    <location>
        <begin position="266"/>
        <end position="342"/>
    </location>
</feature>
<feature type="compositionally biased region" description="Basic residues" evidence="2">
    <location>
        <begin position="55"/>
        <end position="71"/>
    </location>
</feature>
<feature type="compositionally biased region" description="Acidic residues" evidence="2">
    <location>
        <begin position="992"/>
        <end position="1002"/>
    </location>
</feature>
<feature type="region of interest" description="Disordered" evidence="2">
    <location>
        <begin position="1"/>
        <end position="231"/>
    </location>
</feature>
<evidence type="ECO:0000313" key="3">
    <source>
        <dbReference type="EMBL" id="KAG7516256.1"/>
    </source>
</evidence>
<reference evidence="3 4" key="1">
    <citation type="journal article" date="2021" name="Sci. Rep.">
        <title>Chromosome anchoring in Senegalese sole (Solea senegalensis) reveals sex-associated markers and genome rearrangements in flatfish.</title>
        <authorList>
            <person name="Guerrero-Cozar I."/>
            <person name="Gomez-Garrido J."/>
            <person name="Berbel C."/>
            <person name="Martinez-Blanch J.F."/>
            <person name="Alioto T."/>
            <person name="Claros M.G."/>
            <person name="Gagnaire P.A."/>
            <person name="Manchado M."/>
        </authorList>
    </citation>
    <scope>NUCLEOTIDE SEQUENCE [LARGE SCALE GENOMIC DNA]</scope>
    <source>
        <strain evidence="3">Sse05_10M</strain>
    </source>
</reference>
<dbReference type="Proteomes" id="UP000693946">
    <property type="component" value="Linkage Group LG13"/>
</dbReference>
<gene>
    <name evidence="3" type="ORF">JOB18_027041</name>
</gene>
<keyword evidence="1" id="KW-0175">Coiled coil</keyword>
<evidence type="ECO:0000256" key="2">
    <source>
        <dbReference type="SAM" id="MobiDB-lite"/>
    </source>
</evidence>
<feature type="compositionally biased region" description="Basic and acidic residues" evidence="2">
    <location>
        <begin position="693"/>
        <end position="710"/>
    </location>
</feature>
<feature type="compositionally biased region" description="Basic residues" evidence="2">
    <location>
        <begin position="711"/>
        <end position="726"/>
    </location>
</feature>
<proteinExistence type="predicted"/>
<feature type="region of interest" description="Disordered" evidence="2">
    <location>
        <begin position="602"/>
        <end position="636"/>
    </location>
</feature>
<sequence>MCDRQEKNYKHGKTVPHQHQNQDQYRQKLYQSDDDYSQDTRSKADGSILNEDHGRHHCQSHHDHHKPHLHRASLPEISLTSSAGSSSSSPSSFSSSSSSCSSFSSSSSSSSFSSDTSSDCWARAAHKKPRHSQSCTDITGKHGYFDREDDTAPLIDKKRVSRRSVKGKREKGKSSRSPTQDTANKTQKIRRGSRSDGNVRKSKSMEALSRPKDGEEHENCDENEQERRKSEAQKNLMKEKMKFSAFLNEITRQVLSPMRLTTLGVTDAQRPCSPRQASVKSSKMDSSTNKHGQQKSRPTSADSVSSSEHSHTGKQHSTQLSKSKSFHHSRSHHSGDSPTHIITTETKTAQIICIDKDIMVGTIAPPITMVTNINTIASTIAHPVTIIMETVVMDATSAQLATTDSTVITMETTVDLLVTITIVTNMAMLFTMEKNKVPLFITPMETKVHPIIVKVTPLHHITIFMVQVTTTKAATQKLSVLLHQITTGIIAHPVTMVIITAHHITITITTSISITQETTTVKLIIITMVIVNLISITMETTTMNLLSITMETITVQAITINMETTTGKCISITMGTTTGKHQSISMETNTGKHMSITMETTTGEHHHGDHHRETHEHHHGDHCSSGHQHHHGDHHTQSHWYFHEVEHNRSHLHHHDNHHGDSHLHHHSDHSKESHPHLHDNHRSDSHHHSHHSKESHPQLHGDHHNESYLHHHGNHNNKSHPHHHGNYPSESHPHHHRDNNSESHLHHHEDEVCHHQGHHPESHVNHDDLHTHLKGPSARSPPSHRKSESHTNKADLPSNPRNRDEEQTSFLDSSSSYKEKPDELGRITKSQDKDDGLHQSSLRTAVRTECSGEEFMNNQRLLEAELQKTRMELSNLTERFKRLHDSCSSTEQTNDLLQKNIHSMAQSMEGERERLNRRISALTEQLADAKFTDNVETGTHFNATSALHNTNIHFQSDGAINQVVLPITPPPTQFMDIAKASGQEQSLGSVPEEEEESDWSEMGEEIPRFILTGLGRNQVWRHQEGDMDGDSESGGEEMFRLHSSARTPQIPHLQFTIHSEILPALQTNTCPPGFTNLSEAMTVESSYRITSSPALCSSILIRSASLEELPHRHVLKELRGTEAMMDLHHHPSHEVMEDLDDEIIHHWRTSSDMGAGIGSAMESGLVGLRSAEQMLNHFICESQLSEGKVQSGAAAHGWTGGIRDEVLKGERTEL</sequence>
<accession>A0AAV6SJ15</accession>
<feature type="compositionally biased region" description="Basic and acidic residues" evidence="2">
    <location>
        <begin position="739"/>
        <end position="772"/>
    </location>
</feature>
<feature type="region of interest" description="Disordered" evidence="2">
    <location>
        <begin position="651"/>
        <end position="841"/>
    </location>
</feature>
<feature type="region of interest" description="Disordered" evidence="2">
    <location>
        <begin position="983"/>
        <end position="1002"/>
    </location>
</feature>
<feature type="compositionally biased region" description="Low complexity" evidence="2">
    <location>
        <begin position="81"/>
        <end position="118"/>
    </location>
</feature>